<proteinExistence type="predicted"/>
<evidence type="ECO:0000313" key="2">
    <source>
        <dbReference type="Proteomes" id="UP001627284"/>
    </source>
</evidence>
<comment type="caution">
    <text evidence="1">The sequence shown here is derived from an EMBL/GenBank/DDBJ whole genome shotgun (WGS) entry which is preliminary data.</text>
</comment>
<dbReference type="PANTHER" id="PTHR35121">
    <property type="entry name" value="HOMEODOMAIN PROTEIN 8, PUTATIVE-RELATED"/>
    <property type="match status" value="1"/>
</dbReference>
<protein>
    <submittedName>
        <fullName evidence="1">Uncharacterized protein</fullName>
    </submittedName>
</protein>
<name>A0ABD2QVD6_9SOLN</name>
<feature type="non-terminal residue" evidence="1">
    <location>
        <position position="1"/>
    </location>
</feature>
<dbReference type="Proteomes" id="UP001627284">
    <property type="component" value="Unassembled WGS sequence"/>
</dbReference>
<dbReference type="AlphaFoldDB" id="A0ABD2QVD6"/>
<evidence type="ECO:0000313" key="1">
    <source>
        <dbReference type="EMBL" id="KAL3323137.1"/>
    </source>
</evidence>
<keyword evidence="2" id="KW-1185">Reference proteome</keyword>
<sequence>FSQPLSPLPPCSHEQNTVTTGGVFMATGAAGDAIFRGVFEGSISGHDLEISKRPYHRNCGCALHKSRGNCSHSSRYMTVSYPIRRSWSEGCLSLVAAASAAASGHSSPCSSPSVAVADISKRNLLPVNEDGEDLVFRLIGYKQDLWLEK</sequence>
<gene>
    <name evidence="1" type="ORF">AABB24_040310</name>
</gene>
<reference evidence="1 2" key="1">
    <citation type="submission" date="2024-05" db="EMBL/GenBank/DDBJ databases">
        <title>De novo assembly of an allotetraploid wild potato.</title>
        <authorList>
            <person name="Hosaka A.J."/>
        </authorList>
    </citation>
    <scope>NUCLEOTIDE SEQUENCE [LARGE SCALE GENOMIC DNA]</scope>
    <source>
        <tissue evidence="1">Young leaves</tissue>
    </source>
</reference>
<organism evidence="1 2">
    <name type="scientific">Solanum stoloniferum</name>
    <dbReference type="NCBI Taxonomy" id="62892"/>
    <lineage>
        <taxon>Eukaryota</taxon>
        <taxon>Viridiplantae</taxon>
        <taxon>Streptophyta</taxon>
        <taxon>Embryophyta</taxon>
        <taxon>Tracheophyta</taxon>
        <taxon>Spermatophyta</taxon>
        <taxon>Magnoliopsida</taxon>
        <taxon>eudicotyledons</taxon>
        <taxon>Gunneridae</taxon>
        <taxon>Pentapetalae</taxon>
        <taxon>asterids</taxon>
        <taxon>lamiids</taxon>
        <taxon>Solanales</taxon>
        <taxon>Solanaceae</taxon>
        <taxon>Solanoideae</taxon>
        <taxon>Solaneae</taxon>
        <taxon>Solanum</taxon>
    </lineage>
</organism>
<dbReference type="EMBL" id="JBJKTR010000024">
    <property type="protein sequence ID" value="KAL3323137.1"/>
    <property type="molecule type" value="Genomic_DNA"/>
</dbReference>
<accession>A0ABD2QVD6</accession>
<dbReference type="PANTHER" id="PTHR35121:SF6">
    <property type="match status" value="1"/>
</dbReference>